<dbReference type="Proteomes" id="UP000461443">
    <property type="component" value="Unassembled WGS sequence"/>
</dbReference>
<accession>A0A845ST43</accession>
<name>A0A845ST43_9GAMM</name>
<evidence type="ECO:0000313" key="2">
    <source>
        <dbReference type="Proteomes" id="UP000461443"/>
    </source>
</evidence>
<keyword evidence="2" id="KW-1185">Reference proteome</keyword>
<organism evidence="1 2">
    <name type="scientific">Acerihabitans arboris</name>
    <dbReference type="NCBI Taxonomy" id="2691583"/>
    <lineage>
        <taxon>Bacteria</taxon>
        <taxon>Pseudomonadati</taxon>
        <taxon>Pseudomonadota</taxon>
        <taxon>Gammaproteobacteria</taxon>
        <taxon>Enterobacterales</taxon>
        <taxon>Pectobacteriaceae</taxon>
        <taxon>Acerihabitans</taxon>
    </lineage>
</organism>
<protein>
    <submittedName>
        <fullName evidence="1">Uncharacterized protein</fullName>
    </submittedName>
</protein>
<dbReference type="EMBL" id="WUBS01000025">
    <property type="protein sequence ID" value="NDL65898.1"/>
    <property type="molecule type" value="Genomic_DNA"/>
</dbReference>
<reference evidence="1 2" key="2">
    <citation type="submission" date="2020-02" db="EMBL/GenBank/DDBJ databases">
        <title>The new genus of Enterobacteriales.</title>
        <authorList>
            <person name="Kim I.S."/>
        </authorList>
    </citation>
    <scope>NUCLEOTIDE SEQUENCE [LARGE SCALE GENOMIC DNA]</scope>
    <source>
        <strain evidence="1 2">SAP-6</strain>
    </source>
</reference>
<comment type="caution">
    <text evidence="1">The sequence shown here is derived from an EMBL/GenBank/DDBJ whole genome shotgun (WGS) entry which is preliminary data.</text>
</comment>
<gene>
    <name evidence="1" type="ORF">GRH90_24510</name>
</gene>
<proteinExistence type="predicted"/>
<reference evidence="1 2" key="1">
    <citation type="submission" date="2019-12" db="EMBL/GenBank/DDBJ databases">
        <authorList>
            <person name="Lee S.D."/>
        </authorList>
    </citation>
    <scope>NUCLEOTIDE SEQUENCE [LARGE SCALE GENOMIC DNA]</scope>
    <source>
        <strain evidence="1 2">SAP-6</strain>
    </source>
</reference>
<dbReference type="AlphaFoldDB" id="A0A845ST43"/>
<sequence>MSICYGPTVRESCFNLFKLHGSTNFWPDLMGVEIKGLDGEQPGKAAIVTQGKVVNRIEALRLCQTEDSINPIMSYYAKGKRVDFSPAEVAAQQGGWAQEIKEAQNIFIIGVFINYEVDTHIWENLSLCRGNIHYFGGKDDKTYFDKWKDNIKKENIYFHEGYFDLAVEFITKYR</sequence>
<evidence type="ECO:0000313" key="1">
    <source>
        <dbReference type="EMBL" id="NDL65898.1"/>
    </source>
</evidence>